<evidence type="ECO:0000256" key="1">
    <source>
        <dbReference type="SAM" id="Phobius"/>
    </source>
</evidence>
<reference evidence="2" key="1">
    <citation type="submission" date="2019-09" db="EMBL/GenBank/DDBJ databases">
        <title>Draft genome information of white flower Hibiscus syriacus.</title>
        <authorList>
            <person name="Kim Y.-M."/>
        </authorList>
    </citation>
    <scope>NUCLEOTIDE SEQUENCE [LARGE SCALE GENOMIC DNA]</scope>
    <source>
        <strain evidence="2">YM2019G1</strain>
    </source>
</reference>
<proteinExistence type="predicted"/>
<feature type="transmembrane region" description="Helical" evidence="1">
    <location>
        <begin position="421"/>
        <end position="442"/>
    </location>
</feature>
<dbReference type="AlphaFoldDB" id="A0A6A2Y0Q2"/>
<feature type="transmembrane region" description="Helical" evidence="1">
    <location>
        <begin position="462"/>
        <end position="488"/>
    </location>
</feature>
<dbReference type="PANTHER" id="PTHR31170">
    <property type="entry name" value="BNAC04G53230D PROTEIN"/>
    <property type="match status" value="1"/>
</dbReference>
<dbReference type="EMBL" id="VEPZ02001375">
    <property type="protein sequence ID" value="KAE8676700.1"/>
    <property type="molecule type" value="Genomic_DNA"/>
</dbReference>
<protein>
    <submittedName>
        <fullName evidence="2">Uncharacterized protein</fullName>
    </submittedName>
</protein>
<feature type="transmembrane region" description="Helical" evidence="1">
    <location>
        <begin position="495"/>
        <end position="511"/>
    </location>
</feature>
<organism evidence="2 3">
    <name type="scientific">Hibiscus syriacus</name>
    <name type="common">Rose of Sharon</name>
    <dbReference type="NCBI Taxonomy" id="106335"/>
    <lineage>
        <taxon>Eukaryota</taxon>
        <taxon>Viridiplantae</taxon>
        <taxon>Streptophyta</taxon>
        <taxon>Embryophyta</taxon>
        <taxon>Tracheophyta</taxon>
        <taxon>Spermatophyta</taxon>
        <taxon>Magnoliopsida</taxon>
        <taxon>eudicotyledons</taxon>
        <taxon>Gunneridae</taxon>
        <taxon>Pentapetalae</taxon>
        <taxon>rosids</taxon>
        <taxon>malvids</taxon>
        <taxon>Malvales</taxon>
        <taxon>Malvaceae</taxon>
        <taxon>Malvoideae</taxon>
        <taxon>Hibiscus</taxon>
    </lineage>
</organism>
<evidence type="ECO:0000313" key="2">
    <source>
        <dbReference type="EMBL" id="KAE8676700.1"/>
    </source>
</evidence>
<evidence type="ECO:0000313" key="3">
    <source>
        <dbReference type="Proteomes" id="UP000436088"/>
    </source>
</evidence>
<name>A0A6A2Y0Q2_HIBSY</name>
<dbReference type="Proteomes" id="UP000436088">
    <property type="component" value="Unassembled WGS sequence"/>
</dbReference>
<gene>
    <name evidence="2" type="ORF">F3Y22_tig00111582pilonHSYRG00721</name>
</gene>
<sequence>MINSWRRRWRSPDIELGSAISEPEPTPETDRPSREVECAIYEVPHRLRKVKKIAYEPNVISIGPYHHNKKHLKAMEVVKRSCFDQIVEVTKLEFSEFLKAMIALEEQVRKCYKGPIDQCDNLVEMMVYDGCFIVQLIRNIYPEVLYNLARHSQTDMWYDLLLLENQLPFFVLFKLDCMIMRNGEGDLDEFARSAIYFFQALQVSHIWSGNGSYTSPAKDIKHLLDLVHSCCRPSPPGIRQHQRFKVEVKQKSDSSWKFIRSATELEDAGIGFLGEKVLEDNKKEEDIKSLFDITFTKETKVLKIPTLHVDDNTERVLRNFMAYEQFTRIGEPTYVSDYVVFMDNLINTGKDVQLLCNNGIIDNWLGDDEVVAQMFNKLRDFICFTDDFYYAETFVRVNEHCKRKWNKYMAILKKDYFNSPWSLCSFVAAVVLLLVTVLQTIYTVLSYHKQSGQRLHDPSMDLAAAVFSLVSEVCYVFVSTFVFFSVVFSFCPTSVMLMWVICYAVLLHTVVDV</sequence>
<keyword evidence="1" id="KW-1133">Transmembrane helix</keyword>
<accession>A0A6A2Y0Q2</accession>
<dbReference type="PANTHER" id="PTHR31170:SF17">
    <property type="match status" value="1"/>
</dbReference>
<keyword evidence="3" id="KW-1185">Reference proteome</keyword>
<keyword evidence="1" id="KW-0472">Membrane</keyword>
<keyword evidence="1" id="KW-0812">Transmembrane</keyword>
<dbReference type="Pfam" id="PF03140">
    <property type="entry name" value="DUF247"/>
    <property type="match status" value="1"/>
</dbReference>
<comment type="caution">
    <text evidence="2">The sequence shown here is derived from an EMBL/GenBank/DDBJ whole genome shotgun (WGS) entry which is preliminary data.</text>
</comment>
<dbReference type="InterPro" id="IPR004158">
    <property type="entry name" value="DUF247_pln"/>
</dbReference>